<evidence type="ECO:0000256" key="3">
    <source>
        <dbReference type="ARBA" id="ARBA00022512"/>
    </source>
</evidence>
<gene>
    <name evidence="17" type="ORF">ZOSMA_22G00250</name>
</gene>
<evidence type="ECO:0000313" key="17">
    <source>
        <dbReference type="EMBL" id="KMZ68740.1"/>
    </source>
</evidence>
<dbReference type="Gene3D" id="2.160.20.10">
    <property type="entry name" value="Single-stranded right-handed beta-helix, Pectin lyase-like"/>
    <property type="match status" value="1"/>
</dbReference>
<evidence type="ECO:0000256" key="4">
    <source>
        <dbReference type="ARBA" id="ARBA00022525"/>
    </source>
</evidence>
<evidence type="ECO:0000256" key="15">
    <source>
        <dbReference type="RuleBase" id="RU361169"/>
    </source>
</evidence>
<evidence type="ECO:0000256" key="14">
    <source>
        <dbReference type="PROSITE-ProRule" id="PRU10052"/>
    </source>
</evidence>
<dbReference type="AlphaFoldDB" id="A0A0K9PKH8"/>
<keyword evidence="4" id="KW-0964">Secreted</keyword>
<keyword evidence="6 15" id="KW-0326">Glycosidase</keyword>
<dbReference type="InterPro" id="IPR000743">
    <property type="entry name" value="Glyco_hydro_28"/>
</dbReference>
<dbReference type="InterPro" id="IPR012334">
    <property type="entry name" value="Pectin_lyas_fold"/>
</dbReference>
<comment type="similarity">
    <text evidence="2 15">Belongs to the glycosyl hydrolase 28 family.</text>
</comment>
<dbReference type="EMBL" id="LFYR01000811">
    <property type="protein sequence ID" value="KMZ68740.1"/>
    <property type="molecule type" value="Genomic_DNA"/>
</dbReference>
<dbReference type="InterPro" id="IPR011050">
    <property type="entry name" value="Pectin_lyase_fold/virulence"/>
</dbReference>
<evidence type="ECO:0000256" key="13">
    <source>
        <dbReference type="ARBA" id="ARBA00083621"/>
    </source>
</evidence>
<reference evidence="18" key="1">
    <citation type="journal article" date="2016" name="Nature">
        <title>The genome of the seagrass Zostera marina reveals angiosperm adaptation to the sea.</title>
        <authorList>
            <person name="Olsen J.L."/>
            <person name="Rouze P."/>
            <person name="Verhelst B."/>
            <person name="Lin Y.-C."/>
            <person name="Bayer T."/>
            <person name="Collen J."/>
            <person name="Dattolo E."/>
            <person name="De Paoli E."/>
            <person name="Dittami S."/>
            <person name="Maumus F."/>
            <person name="Michel G."/>
            <person name="Kersting A."/>
            <person name="Lauritano C."/>
            <person name="Lohaus R."/>
            <person name="Toepel M."/>
            <person name="Tonon T."/>
            <person name="Vanneste K."/>
            <person name="Amirebrahimi M."/>
            <person name="Brakel J."/>
            <person name="Bostroem C."/>
            <person name="Chovatia M."/>
            <person name="Grimwood J."/>
            <person name="Jenkins J.W."/>
            <person name="Jueterbock A."/>
            <person name="Mraz A."/>
            <person name="Stam W.T."/>
            <person name="Tice H."/>
            <person name="Bornberg-Bauer E."/>
            <person name="Green P.J."/>
            <person name="Pearson G.A."/>
            <person name="Procaccini G."/>
            <person name="Duarte C.M."/>
            <person name="Schmutz J."/>
            <person name="Reusch T.B.H."/>
            <person name="Van de Peer Y."/>
        </authorList>
    </citation>
    <scope>NUCLEOTIDE SEQUENCE [LARGE SCALE GENOMIC DNA]</scope>
    <source>
        <strain evidence="18">cv. Finnish</strain>
    </source>
</reference>
<dbReference type="STRING" id="29655.A0A0K9PKH8"/>
<dbReference type="SMART" id="SM00710">
    <property type="entry name" value="PbH1"/>
    <property type="match status" value="4"/>
</dbReference>
<evidence type="ECO:0000256" key="11">
    <source>
        <dbReference type="ARBA" id="ARBA00057651"/>
    </source>
</evidence>
<keyword evidence="5 15" id="KW-0378">Hydrolase</keyword>
<name>A0A0K9PKH8_ZOSMR</name>
<keyword evidence="18" id="KW-1185">Reference proteome</keyword>
<evidence type="ECO:0000256" key="10">
    <source>
        <dbReference type="ARBA" id="ARBA00048766"/>
    </source>
</evidence>
<keyword evidence="16" id="KW-0732">Signal</keyword>
<dbReference type="PROSITE" id="PS00502">
    <property type="entry name" value="POLYGALACTURONASE"/>
    <property type="match status" value="1"/>
</dbReference>
<comment type="function">
    <text evidence="11">May function in depolymerizing pectin during pollen development, germination, and tube growth. Acts as an exo-polygalacturonase.</text>
</comment>
<evidence type="ECO:0000256" key="6">
    <source>
        <dbReference type="ARBA" id="ARBA00023295"/>
    </source>
</evidence>
<evidence type="ECO:0000256" key="5">
    <source>
        <dbReference type="ARBA" id="ARBA00022801"/>
    </source>
</evidence>
<evidence type="ECO:0000256" key="12">
    <source>
        <dbReference type="ARBA" id="ARBA00068298"/>
    </source>
</evidence>
<proteinExistence type="inferred from homology"/>
<comment type="caution">
    <text evidence="17">The sequence shown here is derived from an EMBL/GenBank/DDBJ whole genome shotgun (WGS) entry which is preliminary data.</text>
</comment>
<dbReference type="EC" id="3.2.1.67" evidence="8"/>
<feature type="chain" id="PRO_5005528061" description="Exopolygalacturonase" evidence="16">
    <location>
        <begin position="23"/>
        <end position="392"/>
    </location>
</feature>
<dbReference type="PANTHER" id="PTHR31375">
    <property type="match status" value="1"/>
</dbReference>
<dbReference type="OMA" id="MFHFVID"/>
<dbReference type="SUPFAM" id="SSF51126">
    <property type="entry name" value="Pectin lyase-like"/>
    <property type="match status" value="1"/>
</dbReference>
<dbReference type="Proteomes" id="UP000036987">
    <property type="component" value="Unassembled WGS sequence"/>
</dbReference>
<feature type="signal peptide" evidence="16">
    <location>
        <begin position="1"/>
        <end position="22"/>
    </location>
</feature>
<dbReference type="GO" id="GO:0004650">
    <property type="term" value="F:polygalacturonase activity"/>
    <property type="evidence" value="ECO:0007669"/>
    <property type="project" value="InterPro"/>
</dbReference>
<evidence type="ECO:0000256" key="8">
    <source>
        <dbReference type="ARBA" id="ARBA00038933"/>
    </source>
</evidence>
<sequence>MAKYALLSILLLIFYFTIGTIADYNIMDFGAKLSDNGRQTDSTNALLQAWSLACASSINGATIYIPKGKFSIGHVKFQGPCKNTNIIIQIDGSLVAPSNYKGAGDEWIVFYQVDGVSIQGGTLDGQGEALWKCKESNQKCPTGWKNLLFDNSKNIVVNGLTSKNSKQFHIVIRSSERAMLKGVTVIAPGDSPNTDGISVQGSSDVTIRNANIKTGDDCISISAGARNVWAEHIACGPGHGISIGSIGKTYNEKGVENVTVKNTVFTGSENGLRIKTWGRPSTAFVRGVIFQESIMKNVKNPIVINQNYCPHSKNCPNQNSGVKVSDITYDDIQGSSASSVAVKFDCSKRNPCNGILVKNIKLTYHGGKAKSSCKYAKGSILGFVVPKSCITK</sequence>
<dbReference type="GO" id="GO:0005975">
    <property type="term" value="P:carbohydrate metabolic process"/>
    <property type="evidence" value="ECO:0007669"/>
    <property type="project" value="InterPro"/>
</dbReference>
<evidence type="ECO:0000256" key="2">
    <source>
        <dbReference type="ARBA" id="ARBA00008834"/>
    </source>
</evidence>
<accession>A0A0K9PKH8</accession>
<evidence type="ECO:0000313" key="18">
    <source>
        <dbReference type="Proteomes" id="UP000036987"/>
    </source>
</evidence>
<comment type="catalytic activity">
    <reaction evidence="10">
        <text>[(1-&gt;4)-alpha-D-galacturonosyl](n) + H2O = alpha-D-galacturonate + [(1-&gt;4)-alpha-D-galacturonosyl](n-1)</text>
        <dbReference type="Rhea" id="RHEA:14117"/>
        <dbReference type="Rhea" id="RHEA-COMP:14570"/>
        <dbReference type="Rhea" id="RHEA-COMP:14572"/>
        <dbReference type="ChEBI" id="CHEBI:15377"/>
        <dbReference type="ChEBI" id="CHEBI:58658"/>
        <dbReference type="ChEBI" id="CHEBI:140523"/>
        <dbReference type="EC" id="3.2.1.67"/>
    </reaction>
</comment>
<evidence type="ECO:0000256" key="16">
    <source>
        <dbReference type="SAM" id="SignalP"/>
    </source>
</evidence>
<dbReference type="OrthoDB" id="187139at2759"/>
<feature type="active site" evidence="14">
    <location>
        <position position="239"/>
    </location>
</feature>
<comment type="subcellular location">
    <subcellularLocation>
        <location evidence="1">Secreted</location>
        <location evidence="1">Cell wall</location>
    </subcellularLocation>
</comment>
<dbReference type="InterPro" id="IPR006626">
    <property type="entry name" value="PbH1"/>
</dbReference>
<organism evidence="17 18">
    <name type="scientific">Zostera marina</name>
    <name type="common">Eelgrass</name>
    <dbReference type="NCBI Taxonomy" id="29655"/>
    <lineage>
        <taxon>Eukaryota</taxon>
        <taxon>Viridiplantae</taxon>
        <taxon>Streptophyta</taxon>
        <taxon>Embryophyta</taxon>
        <taxon>Tracheophyta</taxon>
        <taxon>Spermatophyta</taxon>
        <taxon>Magnoliopsida</taxon>
        <taxon>Liliopsida</taxon>
        <taxon>Zosteraceae</taxon>
        <taxon>Zostera</taxon>
    </lineage>
</organism>
<dbReference type="Pfam" id="PF00295">
    <property type="entry name" value="Glyco_hydro_28"/>
    <property type="match status" value="1"/>
</dbReference>
<dbReference type="GO" id="GO:0047911">
    <property type="term" value="F:galacturan 1,4-alpha-galacturonidase activity"/>
    <property type="evidence" value="ECO:0007669"/>
    <property type="project" value="UniProtKB-EC"/>
</dbReference>
<dbReference type="GO" id="GO:0071555">
    <property type="term" value="P:cell wall organization"/>
    <property type="evidence" value="ECO:0007669"/>
    <property type="project" value="UniProtKB-KW"/>
</dbReference>
<keyword evidence="3" id="KW-0134">Cell wall</keyword>
<evidence type="ECO:0000256" key="9">
    <source>
        <dbReference type="ARBA" id="ARBA00043142"/>
    </source>
</evidence>
<protein>
    <recommendedName>
        <fullName evidence="12">Exopolygalacturonase</fullName>
        <ecNumber evidence="8">3.2.1.67</ecNumber>
    </recommendedName>
    <alternativeName>
        <fullName evidence="9">Galacturan 1,4-alpha-galacturonidase</fullName>
    </alternativeName>
    <alternativeName>
        <fullName evidence="13">Pectinase</fullName>
    </alternativeName>
</protein>
<dbReference type="FunFam" id="2.160.20.10:FF:000004">
    <property type="entry name" value="Pectin lyase-like superfamily protein"/>
    <property type="match status" value="1"/>
</dbReference>
<keyword evidence="7" id="KW-0961">Cell wall biogenesis/degradation</keyword>
<evidence type="ECO:0000256" key="1">
    <source>
        <dbReference type="ARBA" id="ARBA00004191"/>
    </source>
</evidence>
<evidence type="ECO:0000256" key="7">
    <source>
        <dbReference type="ARBA" id="ARBA00023316"/>
    </source>
</evidence>